<dbReference type="EMBL" id="JBHUFD010000017">
    <property type="protein sequence ID" value="MFD1874562.1"/>
    <property type="molecule type" value="Genomic_DNA"/>
</dbReference>
<evidence type="ECO:0000256" key="1">
    <source>
        <dbReference type="SAM" id="MobiDB-lite"/>
    </source>
</evidence>
<accession>A0ABW4QY76</accession>
<protein>
    <submittedName>
        <fullName evidence="2">Uncharacterized protein</fullName>
    </submittedName>
</protein>
<comment type="caution">
    <text evidence="2">The sequence shown here is derived from an EMBL/GenBank/DDBJ whole genome shotgun (WGS) entry which is preliminary data.</text>
</comment>
<reference evidence="3" key="1">
    <citation type="journal article" date="2019" name="Int. J. Syst. Evol. Microbiol.">
        <title>The Global Catalogue of Microorganisms (GCM) 10K type strain sequencing project: providing services to taxonomists for standard genome sequencing and annotation.</title>
        <authorList>
            <consortium name="The Broad Institute Genomics Platform"/>
            <consortium name="The Broad Institute Genome Sequencing Center for Infectious Disease"/>
            <person name="Wu L."/>
            <person name="Ma J."/>
        </authorList>
    </citation>
    <scope>NUCLEOTIDE SEQUENCE [LARGE SCALE GENOMIC DNA]</scope>
    <source>
        <strain evidence="3">CGMCC 1.15795</strain>
    </source>
</reference>
<keyword evidence="3" id="KW-1185">Reference proteome</keyword>
<feature type="compositionally biased region" description="Pro residues" evidence="1">
    <location>
        <begin position="50"/>
        <end position="63"/>
    </location>
</feature>
<feature type="region of interest" description="Disordered" evidence="1">
    <location>
        <begin position="42"/>
        <end position="69"/>
    </location>
</feature>
<evidence type="ECO:0000313" key="3">
    <source>
        <dbReference type="Proteomes" id="UP001597197"/>
    </source>
</evidence>
<proteinExistence type="predicted"/>
<dbReference type="RefSeq" id="WP_382316472.1">
    <property type="nucleotide sequence ID" value="NZ_JBHUFD010000017.1"/>
</dbReference>
<gene>
    <name evidence="2" type="ORF">ACFSDX_19145</name>
</gene>
<sequence length="310" mass="33068">MAATPDILHSKTAAELRFFVDNPSYYQPELVAAAQRELRRRGPEAVAPAIPTPPAPLPAPPLAGEPAAVAPRPPAPLAAAAPAAYYPAAQETAGQYDYAEPAQRPWLLVGSVAVVLSLAGLGFWFKSPSPSAAATQAPPAATAPAATSPGLEATPASPIPYYNAESYVDKALAQVPAAEKRDEQRLNQYRAVSLRFWAAQNPSAHLIGQAQAGQANPVFGPQVQLVLGLWHDFDRTQVYSYSFGPVMADHLARMKVIAQYQREALKELANDAEAQRPPHLDDDQTLAHQQALPPLLAALERKAGPITVHL</sequence>
<organism evidence="2 3">
    <name type="scientific">Hymenobacter bucti</name>
    <dbReference type="NCBI Taxonomy" id="1844114"/>
    <lineage>
        <taxon>Bacteria</taxon>
        <taxon>Pseudomonadati</taxon>
        <taxon>Bacteroidota</taxon>
        <taxon>Cytophagia</taxon>
        <taxon>Cytophagales</taxon>
        <taxon>Hymenobacteraceae</taxon>
        <taxon>Hymenobacter</taxon>
    </lineage>
</organism>
<dbReference type="Proteomes" id="UP001597197">
    <property type="component" value="Unassembled WGS sequence"/>
</dbReference>
<evidence type="ECO:0000313" key="2">
    <source>
        <dbReference type="EMBL" id="MFD1874562.1"/>
    </source>
</evidence>
<name>A0ABW4QY76_9BACT</name>